<keyword evidence="3" id="KW-0749">Sporulation</keyword>
<dbReference type="InterPro" id="IPR000772">
    <property type="entry name" value="Ricin_B_lectin"/>
</dbReference>
<dbReference type="EMBL" id="RBAL01000036">
    <property type="protein sequence ID" value="RKN35820.1"/>
    <property type="molecule type" value="Genomic_DNA"/>
</dbReference>
<evidence type="ECO:0000256" key="4">
    <source>
        <dbReference type="ARBA" id="ARBA00023026"/>
    </source>
</evidence>
<dbReference type="CDD" id="cd00161">
    <property type="entry name" value="beta-trefoil_Ricin-like"/>
    <property type="match status" value="1"/>
</dbReference>
<feature type="domain" description="Ricin B lectin" evidence="7">
    <location>
        <begin position="423"/>
        <end position="490"/>
    </location>
</feature>
<comment type="caution">
    <text evidence="8">The sequence shown here is derived from an EMBL/GenBank/DDBJ whole genome shotgun (WGS) entry which is preliminary data.</text>
</comment>
<keyword evidence="5" id="KW-0119">Carbohydrate metabolism</keyword>
<dbReference type="Gene3D" id="2.60.40.290">
    <property type="match status" value="1"/>
</dbReference>
<keyword evidence="5" id="KW-0624">Polysaccharide degradation</keyword>
<sequence>MAVPDTFLRPSGPLDLMGGSGEQELVKGALVGIAGLIPVVGGVAGGIVKFILDSLWPKKADPDAVWKLIEDRVKRVVSEELTKFWDKIVHVQLAGIKSLWADYADRAAHGSAQSARTAFDSARSAILHDYEYFTDKDYGHLTLPLFAQMGNLHICLLRDGIHNAVKLGFESKDVELMRKELQEVAVGSGGGKNGKYAQYVFDTYEAGVKKVKDKVGYQCEMHISAIEYAKFYWPVLGDPDKKATSVLRQHVVYMGPWATEYGDSGYKAWESENIPYVKKTDPGKLQEVRVWTTTNACIRGIRQLHDGKSEMQGWPDAWENSASVGAYSIRAVQVSYPPSWDTYGAISVFWFYKKEAGGWDWAGYHGGVYGALSQRVECDPGWELCDVRVVSHRFQDRISGVLFGFQPTEKYMKPPAQEPPRANAFYTVLSHPDGQALDLARYSAAEPVPVALREVNGSDSQVWQLQEAGEHTWHLVNAYNGRVLAVRDGEAVTLATKEEATATTRWAVHTAEDGTHRLAAHAAAPAARLSAAGSTVTTSESEEATAWVLLPVPTRGPVADIRATRPALRPVLVQSAEDPGDAGLTLALENPEEGSTFDGWTLEFFLPTEAGAAFTTAEDDAVVVESARAEERGTHVTVRPRSSGQALAPGDSLRFTLNAPSPAPRLSLSSPAAARLDGIALRS</sequence>
<dbReference type="SUPFAM" id="SSF50370">
    <property type="entry name" value="Ricin B-like lectins"/>
    <property type="match status" value="1"/>
</dbReference>
<dbReference type="GO" id="GO:0030435">
    <property type="term" value="P:sporulation resulting in formation of a cellular spore"/>
    <property type="evidence" value="ECO:0007669"/>
    <property type="project" value="UniProtKB-KW"/>
</dbReference>
<evidence type="ECO:0000256" key="5">
    <source>
        <dbReference type="ARBA" id="ARBA00023326"/>
    </source>
</evidence>
<dbReference type="InterPro" id="IPR005639">
    <property type="entry name" value="Pest_crys_dom_I"/>
</dbReference>
<evidence type="ECO:0000259" key="7">
    <source>
        <dbReference type="Pfam" id="PF14200"/>
    </source>
</evidence>
<dbReference type="Gene3D" id="2.80.10.50">
    <property type="match status" value="1"/>
</dbReference>
<dbReference type="Proteomes" id="UP000272474">
    <property type="component" value="Unassembled WGS sequence"/>
</dbReference>
<reference evidence="8 9" key="1">
    <citation type="journal article" date="2014" name="Int. J. Syst. Evol. Microbiol.">
        <title>Streptomyces hoynatensis sp. nov., isolated from deep marine sediment.</title>
        <authorList>
            <person name="Veyisoglu A."/>
            <person name="Sahin N."/>
        </authorList>
    </citation>
    <scope>NUCLEOTIDE SEQUENCE [LARGE SCALE GENOMIC DNA]</scope>
    <source>
        <strain evidence="8 9">KCTC 29097</strain>
    </source>
</reference>
<dbReference type="Pfam" id="PF14200">
    <property type="entry name" value="RicinB_lectin_2"/>
    <property type="match status" value="1"/>
</dbReference>
<keyword evidence="4" id="KW-0843">Virulence</keyword>
<gene>
    <name evidence="8" type="ORF">D7294_30905</name>
</gene>
<protein>
    <recommendedName>
        <fullName evidence="10">Ricin B lectin domain-containing protein</fullName>
    </recommendedName>
</protein>
<dbReference type="GO" id="GO:0001907">
    <property type="term" value="P:symbiont-mediated killing of host cell"/>
    <property type="evidence" value="ECO:0007669"/>
    <property type="project" value="InterPro"/>
</dbReference>
<keyword evidence="2" id="KW-0800">Toxin</keyword>
<evidence type="ECO:0000313" key="9">
    <source>
        <dbReference type="Proteomes" id="UP000272474"/>
    </source>
</evidence>
<comment type="similarity">
    <text evidence="1">Belongs to the delta endotoxin family.</text>
</comment>
<dbReference type="AlphaFoldDB" id="A0A3A9YF24"/>
<dbReference type="InterPro" id="IPR012291">
    <property type="entry name" value="CBM2_carb-bd_dom_sf"/>
</dbReference>
<dbReference type="Pfam" id="PF03945">
    <property type="entry name" value="Endotoxin_N"/>
    <property type="match status" value="1"/>
</dbReference>
<evidence type="ECO:0000256" key="2">
    <source>
        <dbReference type="ARBA" id="ARBA00022656"/>
    </source>
</evidence>
<name>A0A3A9YF24_9ACTN</name>
<accession>A0A3A9YF24</accession>
<dbReference type="SUPFAM" id="SSF56849">
    <property type="entry name" value="delta-Endotoxin (insectocide), N-terminal domain"/>
    <property type="match status" value="1"/>
</dbReference>
<evidence type="ECO:0000256" key="3">
    <source>
        <dbReference type="ARBA" id="ARBA00022969"/>
    </source>
</evidence>
<dbReference type="GO" id="GO:0000272">
    <property type="term" value="P:polysaccharide catabolic process"/>
    <property type="evidence" value="ECO:0007669"/>
    <property type="project" value="UniProtKB-KW"/>
</dbReference>
<evidence type="ECO:0000313" key="8">
    <source>
        <dbReference type="EMBL" id="RKN35820.1"/>
    </source>
</evidence>
<feature type="domain" description="Pesticidal crystal protein" evidence="6">
    <location>
        <begin position="31"/>
        <end position="214"/>
    </location>
</feature>
<evidence type="ECO:0000256" key="1">
    <source>
        <dbReference type="ARBA" id="ARBA00007819"/>
    </source>
</evidence>
<dbReference type="InterPro" id="IPR035992">
    <property type="entry name" value="Ricin_B-like_lectins"/>
</dbReference>
<dbReference type="GO" id="GO:0090729">
    <property type="term" value="F:toxin activity"/>
    <property type="evidence" value="ECO:0007669"/>
    <property type="project" value="UniProtKB-KW"/>
</dbReference>
<keyword evidence="9" id="KW-1185">Reference proteome</keyword>
<dbReference type="GO" id="GO:0004553">
    <property type="term" value="F:hydrolase activity, hydrolyzing O-glycosyl compounds"/>
    <property type="evidence" value="ECO:0007669"/>
    <property type="project" value="InterPro"/>
</dbReference>
<evidence type="ECO:0000259" key="6">
    <source>
        <dbReference type="Pfam" id="PF03945"/>
    </source>
</evidence>
<organism evidence="8 9">
    <name type="scientific">Streptomyces hoynatensis</name>
    <dbReference type="NCBI Taxonomy" id="1141874"/>
    <lineage>
        <taxon>Bacteria</taxon>
        <taxon>Bacillati</taxon>
        <taxon>Actinomycetota</taxon>
        <taxon>Actinomycetes</taxon>
        <taxon>Kitasatosporales</taxon>
        <taxon>Streptomycetaceae</taxon>
        <taxon>Streptomyces</taxon>
    </lineage>
</organism>
<dbReference type="GO" id="GO:0030247">
    <property type="term" value="F:polysaccharide binding"/>
    <property type="evidence" value="ECO:0007669"/>
    <property type="project" value="InterPro"/>
</dbReference>
<dbReference type="Gene3D" id="1.20.190.10">
    <property type="entry name" value="Pesticidal crystal protein, N-terminal domain"/>
    <property type="match status" value="1"/>
</dbReference>
<dbReference type="InterPro" id="IPR036716">
    <property type="entry name" value="Pest_crys_N_sf"/>
</dbReference>
<proteinExistence type="inferred from homology"/>
<evidence type="ECO:0008006" key="10">
    <source>
        <dbReference type="Google" id="ProtNLM"/>
    </source>
</evidence>